<evidence type="ECO:0000256" key="1">
    <source>
        <dbReference type="SAM" id="MobiDB-lite"/>
    </source>
</evidence>
<feature type="compositionally biased region" description="Basic and acidic residues" evidence="1">
    <location>
        <begin position="40"/>
        <end position="49"/>
    </location>
</feature>
<protein>
    <submittedName>
        <fullName evidence="2">Uncharacterized protein</fullName>
    </submittedName>
</protein>
<feature type="compositionally biased region" description="Basic and acidic residues" evidence="1">
    <location>
        <begin position="94"/>
        <end position="119"/>
    </location>
</feature>
<reference evidence="2 3" key="1">
    <citation type="submission" date="2006-04" db="EMBL/GenBank/DDBJ databases">
        <authorList>
            <person name="Nierman W.C."/>
        </authorList>
    </citation>
    <scope>NUCLEOTIDE SEQUENCE [LARGE SCALE GENOMIC DNA]</scope>
    <source>
        <strain evidence="2 3">DW4/3-1</strain>
    </source>
</reference>
<comment type="caution">
    <text evidence="2">The sequence shown here is derived from an EMBL/GenBank/DDBJ whole genome shotgun (WGS) entry which is preliminary data.</text>
</comment>
<feature type="compositionally biased region" description="Basic residues" evidence="1">
    <location>
        <begin position="27"/>
        <end position="39"/>
    </location>
</feature>
<dbReference type="EMBL" id="AAMD01000073">
    <property type="protein sequence ID" value="EAU65733.1"/>
    <property type="molecule type" value="Genomic_DNA"/>
</dbReference>
<dbReference type="AlphaFoldDB" id="Q08Z31"/>
<feature type="compositionally biased region" description="Basic and acidic residues" evidence="1">
    <location>
        <begin position="76"/>
        <end position="85"/>
    </location>
</feature>
<feature type="region of interest" description="Disordered" evidence="1">
    <location>
        <begin position="1"/>
        <end position="57"/>
    </location>
</feature>
<evidence type="ECO:0000313" key="2">
    <source>
        <dbReference type="EMBL" id="EAU65733.1"/>
    </source>
</evidence>
<evidence type="ECO:0000313" key="3">
    <source>
        <dbReference type="Proteomes" id="UP000032702"/>
    </source>
</evidence>
<feature type="region of interest" description="Disordered" evidence="1">
    <location>
        <begin position="136"/>
        <end position="163"/>
    </location>
</feature>
<proteinExistence type="predicted"/>
<dbReference type="Proteomes" id="UP000032702">
    <property type="component" value="Unassembled WGS sequence"/>
</dbReference>
<feature type="region of interest" description="Disordered" evidence="1">
    <location>
        <begin position="76"/>
        <end position="119"/>
    </location>
</feature>
<sequence>MHHAQHRRHVDEPVQALPGGKAQAPHGRVRGRQRQGHQQHQRDEPHGDEAPLGDVLEDAAQRQPLVHHRVREEVQHRVGEGHEPQHLSQPQGPRPREEQLERRTRQGHQEEHQRQEPGLVEHHLDDVGSQFALQPLHEQQRQRTQAPHQDGGLEPGKRGGGHGSVVLAQVHARIEGGDLLRVAVEGQRGTAAELPNAPLGGLAPARVIHRRVHVRVEAVLVGRREVPRGGRLTLGERDADDGFDALEAVLPRHHQPQGRAVLGRQRLAIEPRGQQGERVDRLVQAQPFHIGPVQHAALLTGHLLRVLQGGEGHVLRTARGLHALDQLPQRDAQPGDDHGPGLHAAHPVDALLRREPGEELVDVHRLRLVHLAVHDDGPGPRLERMGVLDRIPLVEPELIEVVVGGDVVVGRLRLVRVVRPQGFLGDRRLIRGRLGGPCLASCFGRGRCFAGPGALGAQQVEASSHGRGRPEKEARVLDELAAPPVERLGGHFGLRGLRRLLVGHGSLPYAAGRASVTEARASFMRHSAHQGVEGDSWCSQW</sequence>
<gene>
    <name evidence="2" type="ORF">STIAU_8153</name>
</gene>
<accession>Q08Z31</accession>
<name>Q08Z31_STIAD</name>
<organism evidence="2 3">
    <name type="scientific">Stigmatella aurantiaca (strain DW4/3-1)</name>
    <dbReference type="NCBI Taxonomy" id="378806"/>
    <lineage>
        <taxon>Bacteria</taxon>
        <taxon>Pseudomonadati</taxon>
        <taxon>Myxococcota</taxon>
        <taxon>Myxococcia</taxon>
        <taxon>Myxococcales</taxon>
        <taxon>Cystobacterineae</taxon>
        <taxon>Archangiaceae</taxon>
        <taxon>Stigmatella</taxon>
    </lineage>
</organism>